<dbReference type="PRINTS" id="PR00146">
    <property type="entry name" value="DHPICSNTHASE"/>
</dbReference>
<evidence type="ECO:0000256" key="3">
    <source>
        <dbReference type="ARBA" id="ARBA00007592"/>
    </source>
</evidence>
<dbReference type="PANTHER" id="PTHR12128">
    <property type="entry name" value="DIHYDRODIPICOLINATE SYNTHASE"/>
    <property type="match status" value="1"/>
</dbReference>
<evidence type="ECO:0000256" key="6">
    <source>
        <dbReference type="ARBA" id="ARBA00022605"/>
    </source>
</evidence>
<sequence length="293" mass="31904">MDFGRVITAMVTPFDEELQVDWSQAKRLIDYLIEEQQSDSLVICGTTGESPTLTEEEKLGLFKLAVEQAQGRCKIIAGTGSYDTAHTIHLTQAAEKIGVDGVLLVAPYYNRPSQDGIYEHFKSAAQATKLPVMLYNIPSRTGITVSASTTLKLAELPNVVATKEAHSDFDLISELTGKAPDGFKVYSGDDILTLPMLSVGAYGIVSVASHVIGKEMQQMVRSFVGGEVQKAVEWHARLRPIFNGLFNCPHRVPNPVPVKYALGLRGVPVGGVRLPLVSATEEEGRFITALFQK</sequence>
<dbReference type="GO" id="GO:0009089">
    <property type="term" value="P:lysine biosynthetic process via diaminopimelate"/>
    <property type="evidence" value="ECO:0007669"/>
    <property type="project" value="UniProtKB-UniRule"/>
</dbReference>
<dbReference type="Gene3D" id="3.20.20.70">
    <property type="entry name" value="Aldolase class I"/>
    <property type="match status" value="1"/>
</dbReference>
<evidence type="ECO:0000256" key="5">
    <source>
        <dbReference type="ARBA" id="ARBA00022490"/>
    </source>
</evidence>
<dbReference type="Proteomes" id="UP000307943">
    <property type="component" value="Unassembled WGS sequence"/>
</dbReference>
<dbReference type="GO" id="GO:0008840">
    <property type="term" value="F:4-hydroxy-tetrahydrodipicolinate synthase activity"/>
    <property type="evidence" value="ECO:0007669"/>
    <property type="project" value="UniProtKB-UniRule"/>
</dbReference>
<dbReference type="Pfam" id="PF00701">
    <property type="entry name" value="DHDPS"/>
    <property type="match status" value="1"/>
</dbReference>
<evidence type="ECO:0000256" key="14">
    <source>
        <dbReference type="PIRSR" id="PIRSR001365-1"/>
    </source>
</evidence>
<evidence type="ECO:0000256" key="1">
    <source>
        <dbReference type="ARBA" id="ARBA00003294"/>
    </source>
</evidence>
<dbReference type="InterPro" id="IPR002220">
    <property type="entry name" value="DapA-like"/>
</dbReference>
<dbReference type="EC" id="4.3.3.7" evidence="4 12"/>
<accession>A0A5C4TB80</accession>
<feature type="site" description="Part of a proton relay during catalysis" evidence="12">
    <location>
        <position position="46"/>
    </location>
</feature>
<gene>
    <name evidence="12 16" type="primary">dapA</name>
    <name evidence="16" type="ORF">FE784_10820</name>
</gene>
<feature type="binding site" evidence="12 15">
    <location>
        <position position="47"/>
    </location>
    <ligand>
        <name>pyruvate</name>
        <dbReference type="ChEBI" id="CHEBI:15361"/>
    </ligand>
</feature>
<evidence type="ECO:0000256" key="2">
    <source>
        <dbReference type="ARBA" id="ARBA00005120"/>
    </source>
</evidence>
<keyword evidence="9 12" id="KW-0456">Lyase</keyword>
<dbReference type="UniPathway" id="UPA00034">
    <property type="reaction ID" value="UER00017"/>
</dbReference>
<keyword evidence="7 12" id="KW-0220">Diaminopimelate biosynthesis</keyword>
<organism evidence="16 17">
    <name type="scientific">Paenibacillus hemerocallicola</name>
    <dbReference type="NCBI Taxonomy" id="1172614"/>
    <lineage>
        <taxon>Bacteria</taxon>
        <taxon>Bacillati</taxon>
        <taxon>Bacillota</taxon>
        <taxon>Bacilli</taxon>
        <taxon>Bacillales</taxon>
        <taxon>Paenibacillaceae</taxon>
        <taxon>Paenibacillus</taxon>
    </lineage>
</organism>
<evidence type="ECO:0000313" key="16">
    <source>
        <dbReference type="EMBL" id="TNJ66165.1"/>
    </source>
</evidence>
<dbReference type="PIRSF" id="PIRSF001365">
    <property type="entry name" value="DHDPS"/>
    <property type="match status" value="1"/>
</dbReference>
<dbReference type="GO" id="GO:0005829">
    <property type="term" value="C:cytosol"/>
    <property type="evidence" value="ECO:0007669"/>
    <property type="project" value="TreeGrafter"/>
</dbReference>
<feature type="active site" description="Proton donor/acceptor" evidence="12 14">
    <location>
        <position position="135"/>
    </location>
</feature>
<keyword evidence="8 12" id="KW-0457">Lysine biosynthesis</keyword>
<dbReference type="GO" id="GO:0019877">
    <property type="term" value="P:diaminopimelate biosynthetic process"/>
    <property type="evidence" value="ECO:0007669"/>
    <property type="project" value="UniProtKB-UniRule"/>
</dbReference>
<dbReference type="NCBIfam" id="TIGR00674">
    <property type="entry name" value="dapA"/>
    <property type="match status" value="1"/>
</dbReference>
<dbReference type="InterPro" id="IPR020624">
    <property type="entry name" value="Schiff_base-form_aldolases_CS"/>
</dbReference>
<comment type="subunit">
    <text evidence="12">Homotetramer; dimer of dimers.</text>
</comment>
<comment type="caution">
    <text evidence="12">Was originally thought to be a dihydrodipicolinate synthase (DHDPS), catalyzing the condensation of (S)-aspartate-beta-semialdehyde [(S)-ASA] and pyruvate to dihydrodipicolinate (DHDP). However, it was shown in E.coli that the product of the enzymatic reaction is not dihydrodipicolinate but in fact (4S)-4-hydroxy-2,3,4,5-tetrahydro-(2S)-dipicolinic acid (HTPA), and that the consecutive dehydration reaction leading to DHDP is not spontaneous but catalyzed by DapB.</text>
</comment>
<evidence type="ECO:0000256" key="4">
    <source>
        <dbReference type="ARBA" id="ARBA00012086"/>
    </source>
</evidence>
<comment type="similarity">
    <text evidence="3 12 13">Belongs to the DapA family.</text>
</comment>
<dbReference type="SMART" id="SM01130">
    <property type="entry name" value="DHDPS"/>
    <property type="match status" value="1"/>
</dbReference>
<evidence type="ECO:0000256" key="7">
    <source>
        <dbReference type="ARBA" id="ARBA00022915"/>
    </source>
</evidence>
<evidence type="ECO:0000256" key="13">
    <source>
        <dbReference type="PIRNR" id="PIRNR001365"/>
    </source>
</evidence>
<evidence type="ECO:0000256" key="8">
    <source>
        <dbReference type="ARBA" id="ARBA00023154"/>
    </source>
</evidence>
<dbReference type="HAMAP" id="MF_00418">
    <property type="entry name" value="DapA"/>
    <property type="match status" value="1"/>
</dbReference>
<dbReference type="InterPro" id="IPR005263">
    <property type="entry name" value="DapA"/>
</dbReference>
<comment type="subcellular location">
    <subcellularLocation>
        <location evidence="12">Cytoplasm</location>
    </subcellularLocation>
</comment>
<comment type="caution">
    <text evidence="16">The sequence shown here is derived from an EMBL/GenBank/DDBJ whole genome shotgun (WGS) entry which is preliminary data.</text>
</comment>
<protein>
    <recommendedName>
        <fullName evidence="4 12">4-hydroxy-tetrahydrodipicolinate synthase</fullName>
        <shortName evidence="12">HTPA synthase</shortName>
        <ecNumber evidence="4 12">4.3.3.7</ecNumber>
    </recommendedName>
</protein>
<dbReference type="InterPro" id="IPR013785">
    <property type="entry name" value="Aldolase_TIM"/>
</dbReference>
<dbReference type="EMBL" id="VDCQ01000012">
    <property type="protein sequence ID" value="TNJ66165.1"/>
    <property type="molecule type" value="Genomic_DNA"/>
</dbReference>
<evidence type="ECO:0000256" key="10">
    <source>
        <dbReference type="ARBA" id="ARBA00023270"/>
    </source>
</evidence>
<dbReference type="RefSeq" id="WP_139602219.1">
    <property type="nucleotide sequence ID" value="NZ_VDCQ01000012.1"/>
</dbReference>
<dbReference type="AlphaFoldDB" id="A0A5C4TB80"/>
<evidence type="ECO:0000313" key="17">
    <source>
        <dbReference type="Proteomes" id="UP000307943"/>
    </source>
</evidence>
<reference evidence="16 17" key="1">
    <citation type="submission" date="2019-05" db="EMBL/GenBank/DDBJ databases">
        <title>We sequenced the genome of Paenibacillus hemerocallicola KCTC 33185 for further insight into its adaptation and study the phylogeny of Paenibacillus.</title>
        <authorList>
            <person name="Narsing Rao M.P."/>
        </authorList>
    </citation>
    <scope>NUCLEOTIDE SEQUENCE [LARGE SCALE GENOMIC DNA]</scope>
    <source>
        <strain evidence="16 17">KCTC 33185</strain>
    </source>
</reference>
<name>A0A5C4TB80_9BACL</name>
<evidence type="ECO:0000256" key="9">
    <source>
        <dbReference type="ARBA" id="ARBA00023239"/>
    </source>
</evidence>
<comment type="function">
    <text evidence="1 12">Catalyzes the condensation of (S)-aspartate-beta-semialdehyde [(S)-ASA] and pyruvate to 4-hydroxy-tetrahydrodipicolinate (HTPA).</text>
</comment>
<keyword evidence="17" id="KW-1185">Reference proteome</keyword>
<comment type="pathway">
    <text evidence="2 12">Amino-acid biosynthesis; L-lysine biosynthesis via DAP pathway; (S)-tetrahydrodipicolinate from L-aspartate: step 3/4.</text>
</comment>
<feature type="site" description="Part of a proton relay during catalysis" evidence="12">
    <location>
        <position position="109"/>
    </location>
</feature>
<evidence type="ECO:0000256" key="12">
    <source>
        <dbReference type="HAMAP-Rule" id="MF_00418"/>
    </source>
</evidence>
<feature type="active site" description="Schiff-base intermediate with substrate" evidence="12 14">
    <location>
        <position position="163"/>
    </location>
</feature>
<keyword evidence="10 12" id="KW-0704">Schiff base</keyword>
<keyword evidence="6 12" id="KW-0028">Amino-acid biosynthesis</keyword>
<keyword evidence="5 12" id="KW-0963">Cytoplasm</keyword>
<dbReference type="PROSITE" id="PS00665">
    <property type="entry name" value="DHDPS_1"/>
    <property type="match status" value="1"/>
</dbReference>
<dbReference type="CDD" id="cd00950">
    <property type="entry name" value="DHDPS"/>
    <property type="match status" value="1"/>
</dbReference>
<comment type="catalytic activity">
    <reaction evidence="11 12">
        <text>L-aspartate 4-semialdehyde + pyruvate = (2S,4S)-4-hydroxy-2,3,4,5-tetrahydrodipicolinate + H2O + H(+)</text>
        <dbReference type="Rhea" id="RHEA:34171"/>
        <dbReference type="ChEBI" id="CHEBI:15361"/>
        <dbReference type="ChEBI" id="CHEBI:15377"/>
        <dbReference type="ChEBI" id="CHEBI:15378"/>
        <dbReference type="ChEBI" id="CHEBI:67139"/>
        <dbReference type="ChEBI" id="CHEBI:537519"/>
        <dbReference type="EC" id="4.3.3.7"/>
    </reaction>
</comment>
<dbReference type="PANTHER" id="PTHR12128:SF66">
    <property type="entry name" value="4-HYDROXY-2-OXOGLUTARATE ALDOLASE, MITOCHONDRIAL"/>
    <property type="match status" value="1"/>
</dbReference>
<evidence type="ECO:0000256" key="15">
    <source>
        <dbReference type="PIRSR" id="PIRSR001365-2"/>
    </source>
</evidence>
<dbReference type="OrthoDB" id="9782828at2"/>
<feature type="binding site" evidence="12 15">
    <location>
        <position position="205"/>
    </location>
    <ligand>
        <name>pyruvate</name>
        <dbReference type="ChEBI" id="CHEBI:15361"/>
    </ligand>
</feature>
<evidence type="ECO:0000256" key="11">
    <source>
        <dbReference type="ARBA" id="ARBA00047836"/>
    </source>
</evidence>
<proteinExistence type="inferred from homology"/>
<dbReference type="SUPFAM" id="SSF51569">
    <property type="entry name" value="Aldolase"/>
    <property type="match status" value="1"/>
</dbReference>